<comment type="caution">
    <text evidence="3">The sequence shown here is derived from an EMBL/GenBank/DDBJ whole genome shotgun (WGS) entry which is preliminary data.</text>
</comment>
<dbReference type="RefSeq" id="WP_183127612.1">
    <property type="nucleotide sequence ID" value="NZ_JACJHR010000138.1"/>
</dbReference>
<dbReference type="SUPFAM" id="SSF51735">
    <property type="entry name" value="NAD(P)-binding Rossmann-fold domains"/>
    <property type="match status" value="1"/>
</dbReference>
<evidence type="ECO:0000256" key="1">
    <source>
        <dbReference type="ARBA" id="ARBA00006484"/>
    </source>
</evidence>
<proteinExistence type="inferred from homology"/>
<organism evidence="3 4">
    <name type="scientific">Amycolatopsis echigonensis</name>
    <dbReference type="NCBI Taxonomy" id="2576905"/>
    <lineage>
        <taxon>Bacteria</taxon>
        <taxon>Bacillati</taxon>
        <taxon>Actinomycetota</taxon>
        <taxon>Actinomycetes</taxon>
        <taxon>Pseudonocardiales</taxon>
        <taxon>Pseudonocardiaceae</taxon>
        <taxon>Amycolatopsis</taxon>
    </lineage>
</organism>
<dbReference type="EMBL" id="JACJHR010000138">
    <property type="protein sequence ID" value="MBB2506043.1"/>
    <property type="molecule type" value="Genomic_DNA"/>
</dbReference>
<dbReference type="InterPro" id="IPR051122">
    <property type="entry name" value="SDR_DHRS6-like"/>
</dbReference>
<evidence type="ECO:0000313" key="4">
    <source>
        <dbReference type="Proteomes" id="UP000550260"/>
    </source>
</evidence>
<name>A0A8E2BBC5_9PSEU</name>
<dbReference type="PANTHER" id="PTHR43477:SF1">
    <property type="entry name" value="DIHYDROANTICAPSIN 7-DEHYDROGENASE"/>
    <property type="match status" value="1"/>
</dbReference>
<dbReference type="InterPro" id="IPR002347">
    <property type="entry name" value="SDR_fam"/>
</dbReference>
<dbReference type="InterPro" id="IPR036291">
    <property type="entry name" value="NAD(P)-bd_dom_sf"/>
</dbReference>
<reference evidence="3 4" key="1">
    <citation type="submission" date="2020-08" db="EMBL/GenBank/DDBJ databases">
        <title>Amycolatopsis echigonensis JCM 21831.</title>
        <authorList>
            <person name="Tedsree N."/>
            <person name="Kuncharoen N."/>
            <person name="Likhitwitayawuid K."/>
            <person name="Tanasupawat S."/>
        </authorList>
    </citation>
    <scope>NUCLEOTIDE SEQUENCE [LARGE SCALE GENOMIC DNA]</scope>
    <source>
        <strain evidence="3 4">JCM 21831</strain>
    </source>
</reference>
<dbReference type="Proteomes" id="UP000550260">
    <property type="component" value="Unassembled WGS sequence"/>
</dbReference>
<dbReference type="PANTHER" id="PTHR43477">
    <property type="entry name" value="DIHYDROANTICAPSIN 7-DEHYDROGENASE"/>
    <property type="match status" value="1"/>
</dbReference>
<dbReference type="GO" id="GO:0016491">
    <property type="term" value="F:oxidoreductase activity"/>
    <property type="evidence" value="ECO:0007669"/>
    <property type="project" value="UniProtKB-KW"/>
</dbReference>
<dbReference type="PRINTS" id="PR00081">
    <property type="entry name" value="GDHRDH"/>
</dbReference>
<dbReference type="Gene3D" id="3.40.50.720">
    <property type="entry name" value="NAD(P)-binding Rossmann-like Domain"/>
    <property type="match status" value="1"/>
</dbReference>
<evidence type="ECO:0000256" key="2">
    <source>
        <dbReference type="ARBA" id="ARBA00023002"/>
    </source>
</evidence>
<gene>
    <name evidence="3" type="ORF">H5411_43910</name>
</gene>
<comment type="similarity">
    <text evidence="1">Belongs to the short-chain dehydrogenases/reductases (SDR) family.</text>
</comment>
<dbReference type="Pfam" id="PF13561">
    <property type="entry name" value="adh_short_C2"/>
    <property type="match status" value="1"/>
</dbReference>
<evidence type="ECO:0000313" key="3">
    <source>
        <dbReference type="EMBL" id="MBB2506043.1"/>
    </source>
</evidence>
<accession>A0A8E2BBC5</accession>
<dbReference type="AlphaFoldDB" id="A0A8E2BBC5"/>
<protein>
    <submittedName>
        <fullName evidence="3">SDR family oxidoreductase</fullName>
    </submittedName>
</protein>
<keyword evidence="2" id="KW-0560">Oxidoreductase</keyword>
<sequence length="241" mass="24689">MSLVDQRVVVIGGSSGMGLATARAAAAAGASVTIASSGKERLDAALAELPDTCEGFVTDVRDGANVAALFEHVGELDHLVYTAGDALDQRPLAELPLDVARSLFDVRFWGVVAAAKHAAQRIRPGGSIVLTSGIIGVRPTPGAALAASSVGAIEGLARGLAVDLAPVRVNTVRPGPVHTPMWDGLPQPQLDAMVAAFTERTLTKAIGEADQVAATNLYLMENRFVTGAVITVDGGFVLTGS</sequence>